<feature type="transmembrane region" description="Helical" evidence="1">
    <location>
        <begin position="212"/>
        <end position="234"/>
    </location>
</feature>
<dbReference type="WBParaSite" id="PSAMB.scaffold1358size32551.g12619.t1">
    <property type="protein sequence ID" value="PSAMB.scaffold1358size32551.g12619.t1"/>
    <property type="gene ID" value="PSAMB.scaffold1358size32551.g12619"/>
</dbReference>
<keyword evidence="1" id="KW-0472">Membrane</keyword>
<evidence type="ECO:0000313" key="4">
    <source>
        <dbReference type="WBParaSite" id="PSAMB.scaffold924size38538.g9685.t1"/>
    </source>
</evidence>
<sequence>MIETSTSNQRPSRRSMDPVDLWVNATPTPAADQEQYTSGAQPKSAFWRSFSQLSPTDQTETMRKIVLQWPYAKEYYAAVLPRVIMPGMTFVSAALIARPVIKTFLLPIASRANRAPILVAATTASMAQYAMDSFFVQRVLDTDQSVCAQCLTLRRVALTVAAGIFLPAFSFPYLCAYLAERGQQMKVPVLKSSSDLLALGIIGSKDVWRMRLMAPLLAAHILIGTAATYSQLWARDRIIPTLEDDPELFRTLLVKSEESPIASLEKYVGSLPLLRWFTDKK</sequence>
<evidence type="ECO:0000256" key="1">
    <source>
        <dbReference type="SAM" id="Phobius"/>
    </source>
</evidence>
<keyword evidence="1" id="KW-1133">Transmembrane helix</keyword>
<organism evidence="2 3">
    <name type="scientific">Plectus sambesii</name>
    <dbReference type="NCBI Taxonomy" id="2011161"/>
    <lineage>
        <taxon>Eukaryota</taxon>
        <taxon>Metazoa</taxon>
        <taxon>Ecdysozoa</taxon>
        <taxon>Nematoda</taxon>
        <taxon>Chromadorea</taxon>
        <taxon>Plectida</taxon>
        <taxon>Plectina</taxon>
        <taxon>Plectoidea</taxon>
        <taxon>Plectidae</taxon>
        <taxon>Plectus</taxon>
    </lineage>
</organism>
<feature type="transmembrane region" description="Helical" evidence="1">
    <location>
        <begin position="156"/>
        <end position="179"/>
    </location>
</feature>
<evidence type="ECO:0000313" key="2">
    <source>
        <dbReference type="Proteomes" id="UP000887566"/>
    </source>
</evidence>
<evidence type="ECO:0000313" key="3">
    <source>
        <dbReference type="WBParaSite" id="PSAMB.scaffold1358size32551.g12619.t1"/>
    </source>
</evidence>
<feature type="transmembrane region" description="Helical" evidence="1">
    <location>
        <begin position="75"/>
        <end position="96"/>
    </location>
</feature>
<dbReference type="AlphaFoldDB" id="A0A914UYX8"/>
<dbReference type="Proteomes" id="UP000887566">
    <property type="component" value="Unplaced"/>
</dbReference>
<dbReference type="WBParaSite" id="PSAMB.scaffold924size38538.g9685.t1">
    <property type="protein sequence ID" value="PSAMB.scaffold924size38538.g9685.t1"/>
    <property type="gene ID" value="PSAMB.scaffold924size38538.g9685"/>
</dbReference>
<keyword evidence="2" id="KW-1185">Reference proteome</keyword>
<dbReference type="InterPro" id="IPR057591">
    <property type="entry name" value="TMEM126-like"/>
</dbReference>
<name>A0A914UYX8_9BILA</name>
<accession>A0A914UYX8</accession>
<protein>
    <submittedName>
        <fullName evidence="3 4">Transmembrane protein</fullName>
    </submittedName>
</protein>
<dbReference type="Pfam" id="PF23408">
    <property type="entry name" value="TMEM126_like"/>
    <property type="match status" value="1"/>
</dbReference>
<proteinExistence type="predicted"/>
<keyword evidence="1" id="KW-0812">Transmembrane</keyword>
<reference evidence="3 4" key="1">
    <citation type="submission" date="2022-11" db="UniProtKB">
        <authorList>
            <consortium name="WormBaseParasite"/>
        </authorList>
    </citation>
    <scope>IDENTIFICATION</scope>
</reference>